<evidence type="ECO:0000313" key="2">
    <source>
        <dbReference type="EMBL" id="MBM9508997.1"/>
    </source>
</evidence>
<accession>A0ABS2U075</accession>
<evidence type="ECO:0000313" key="3">
    <source>
        <dbReference type="Proteomes" id="UP000749040"/>
    </source>
</evidence>
<comment type="caution">
    <text evidence="2">The sequence shown here is derived from an EMBL/GenBank/DDBJ whole genome shotgun (WGS) entry which is preliminary data.</text>
</comment>
<feature type="region of interest" description="Disordered" evidence="1">
    <location>
        <begin position="110"/>
        <end position="132"/>
    </location>
</feature>
<name>A0ABS2U075_9ACTN</name>
<evidence type="ECO:0000256" key="1">
    <source>
        <dbReference type="SAM" id="MobiDB-lite"/>
    </source>
</evidence>
<dbReference type="RefSeq" id="WP_205361571.1">
    <property type="nucleotide sequence ID" value="NZ_JADKYB010000022.1"/>
</dbReference>
<sequence>MHTERITITERITRTGRTGTSRLRATHSGRRPRIGRIGRTPRPGRLVITPALLLAGTFLLGGSPQAGAMGIPATRIDRLFVAYDDGSGHPRTYALTCGHDELAGPAELAGAAGETANGASEEPEDFGGPAERHLAGEDRADRNPCAHLDRIGGPLPAVPDGQACSMIYGGPQTATVTGMWRGHHIHEDYRRTNGCEVARWSRMVPALPAPLQGPPRMEPLRG</sequence>
<organism evidence="2 3">
    <name type="scientific">Actinacidiphila acididurans</name>
    <dbReference type="NCBI Taxonomy" id="2784346"/>
    <lineage>
        <taxon>Bacteria</taxon>
        <taxon>Bacillati</taxon>
        <taxon>Actinomycetota</taxon>
        <taxon>Actinomycetes</taxon>
        <taxon>Kitasatosporales</taxon>
        <taxon>Streptomycetaceae</taxon>
        <taxon>Actinacidiphila</taxon>
    </lineage>
</organism>
<dbReference type="InterPro" id="IPR036819">
    <property type="entry name" value="Subtilisin_inhibitor-like_sf"/>
</dbReference>
<keyword evidence="3" id="KW-1185">Reference proteome</keyword>
<dbReference type="EMBL" id="JADKYB010000022">
    <property type="protein sequence ID" value="MBM9508997.1"/>
    <property type="molecule type" value="Genomic_DNA"/>
</dbReference>
<protein>
    <recommendedName>
        <fullName evidence="4">Subtilisin inhibitor domain-containing protein</fullName>
    </recommendedName>
</protein>
<dbReference type="SUPFAM" id="SSF55399">
    <property type="entry name" value="Subtilisin inhibitor"/>
    <property type="match status" value="1"/>
</dbReference>
<evidence type="ECO:0008006" key="4">
    <source>
        <dbReference type="Google" id="ProtNLM"/>
    </source>
</evidence>
<feature type="compositionally biased region" description="Low complexity" evidence="1">
    <location>
        <begin position="110"/>
        <end position="120"/>
    </location>
</feature>
<proteinExistence type="predicted"/>
<dbReference type="Proteomes" id="UP000749040">
    <property type="component" value="Unassembled WGS sequence"/>
</dbReference>
<dbReference type="Gene3D" id="3.30.350.10">
    <property type="entry name" value="Subtilisin inhibitor-like"/>
    <property type="match status" value="1"/>
</dbReference>
<gene>
    <name evidence="2" type="ORF">ITX44_31525</name>
</gene>
<reference evidence="2 3" key="1">
    <citation type="submission" date="2021-01" db="EMBL/GenBank/DDBJ databases">
        <title>Streptomyces acididurans sp. nov., isolated from a peat swamp forest soil.</title>
        <authorList>
            <person name="Chantavorakit T."/>
            <person name="Duangmal K."/>
        </authorList>
    </citation>
    <scope>NUCLEOTIDE SEQUENCE [LARGE SCALE GENOMIC DNA]</scope>
    <source>
        <strain evidence="2 3">KK5PA1</strain>
    </source>
</reference>